<dbReference type="InterPro" id="IPR032675">
    <property type="entry name" value="LRR_dom_sf"/>
</dbReference>
<dbReference type="PANTHER" id="PTHR47566">
    <property type="match status" value="1"/>
</dbReference>
<accession>A0A412WKB2</accession>
<dbReference type="EMBL" id="QRZA01000096">
    <property type="protein sequence ID" value="RGV27661.1"/>
    <property type="molecule type" value="Genomic_DNA"/>
</dbReference>
<dbReference type="Gene3D" id="3.80.10.10">
    <property type="entry name" value="Ribonuclease Inhibitor"/>
    <property type="match status" value="1"/>
</dbReference>
<name>A0A412WKB2_9BACT</name>
<dbReference type="PROSITE" id="PS51257">
    <property type="entry name" value="PROKAR_LIPOPROTEIN"/>
    <property type="match status" value="1"/>
</dbReference>
<feature type="non-terminal residue" evidence="4">
    <location>
        <position position="310"/>
    </location>
</feature>
<dbReference type="InterPro" id="IPR000601">
    <property type="entry name" value="PKD_dom"/>
</dbReference>
<dbReference type="Proteomes" id="UP000283589">
    <property type="component" value="Unassembled WGS sequence"/>
</dbReference>
<dbReference type="SUPFAM" id="SSF49299">
    <property type="entry name" value="PKD domain"/>
    <property type="match status" value="1"/>
</dbReference>
<dbReference type="InterPro" id="IPR052574">
    <property type="entry name" value="CDIRP"/>
</dbReference>
<proteinExistence type="predicted"/>
<feature type="domain" description="PKD" evidence="3">
    <location>
        <begin position="62"/>
        <end position="90"/>
    </location>
</feature>
<dbReference type="InterPro" id="IPR035986">
    <property type="entry name" value="PKD_dom_sf"/>
</dbReference>
<evidence type="ECO:0000256" key="1">
    <source>
        <dbReference type="ARBA" id="ARBA00022614"/>
    </source>
</evidence>
<protein>
    <recommendedName>
        <fullName evidence="3">PKD domain-containing protein</fullName>
    </recommendedName>
</protein>
<comment type="caution">
    <text evidence="4">The sequence shown here is derived from an EMBL/GenBank/DDBJ whole genome shotgun (WGS) entry which is preliminary data.</text>
</comment>
<dbReference type="PROSITE" id="PS50093">
    <property type="entry name" value="PKD"/>
    <property type="match status" value="1"/>
</dbReference>
<evidence type="ECO:0000313" key="4">
    <source>
        <dbReference type="EMBL" id="RGV27661.1"/>
    </source>
</evidence>
<keyword evidence="1" id="KW-0433">Leucine-rich repeat</keyword>
<dbReference type="SUPFAM" id="SSF52058">
    <property type="entry name" value="L domain-like"/>
    <property type="match status" value="1"/>
</dbReference>
<evidence type="ECO:0000256" key="2">
    <source>
        <dbReference type="ARBA" id="ARBA00022737"/>
    </source>
</evidence>
<reference evidence="4 5" key="1">
    <citation type="submission" date="2018-08" db="EMBL/GenBank/DDBJ databases">
        <title>A genome reference for cultivated species of the human gut microbiota.</title>
        <authorList>
            <person name="Zou Y."/>
            <person name="Xue W."/>
            <person name="Luo G."/>
        </authorList>
    </citation>
    <scope>NUCLEOTIDE SEQUENCE [LARGE SCALE GENOMIC DNA]</scope>
    <source>
        <strain evidence="4 5">AF14-49</strain>
    </source>
</reference>
<keyword evidence="2" id="KW-0677">Repeat</keyword>
<dbReference type="PANTHER" id="PTHR47566:SF1">
    <property type="entry name" value="PROTEIN NUD1"/>
    <property type="match status" value="1"/>
</dbReference>
<dbReference type="InterPro" id="IPR013783">
    <property type="entry name" value="Ig-like_fold"/>
</dbReference>
<sequence length="310" mass="35013">MKKYSILFMAIATILFISCSKDDDNDYDDETWSTVEMTVNVTKVPMEVRPCGESQSGEIHVTWGDGSSGSGLEDTYSHTYTTPGNYKITMKQRNMEYANVWYYYSSIHFKDCPDLERIKSMMIGTSNDILTMPKTVKIENCPSLVSVGLPNQRVTNLEIENCPKINTIMCDNHKLSSLNLNLPLLEELNCGGGVLKELDLSHFPALKRLYCNDNEFSDIDLKKCSNLVELNCSSNQLTELNLENCCELTELDCSSNQLTELNFKGCNKLENIGCTRNILITLNLEDCHELKSLNCKDNELVELDVSNNTK</sequence>
<dbReference type="STRING" id="1121130.GCA_000519105_03638"/>
<dbReference type="Gene3D" id="2.60.40.10">
    <property type="entry name" value="Immunoglobulins"/>
    <property type="match status" value="1"/>
</dbReference>
<evidence type="ECO:0000313" key="5">
    <source>
        <dbReference type="Proteomes" id="UP000283589"/>
    </source>
</evidence>
<dbReference type="GO" id="GO:0035591">
    <property type="term" value="F:signaling adaptor activity"/>
    <property type="evidence" value="ECO:0007669"/>
    <property type="project" value="TreeGrafter"/>
</dbReference>
<dbReference type="CDD" id="cd00146">
    <property type="entry name" value="PKD"/>
    <property type="match status" value="1"/>
</dbReference>
<organism evidence="4 5">
    <name type="scientific">Butyricimonas virosa</name>
    <dbReference type="NCBI Taxonomy" id="544645"/>
    <lineage>
        <taxon>Bacteria</taxon>
        <taxon>Pseudomonadati</taxon>
        <taxon>Bacteroidota</taxon>
        <taxon>Bacteroidia</taxon>
        <taxon>Bacteroidales</taxon>
        <taxon>Odoribacteraceae</taxon>
        <taxon>Butyricimonas</taxon>
    </lineage>
</organism>
<dbReference type="AlphaFoldDB" id="A0A412WKB2"/>
<gene>
    <name evidence="4" type="ORF">DWW18_21535</name>
</gene>
<evidence type="ECO:0000259" key="3">
    <source>
        <dbReference type="PROSITE" id="PS50093"/>
    </source>
</evidence>